<evidence type="ECO:0000313" key="2">
    <source>
        <dbReference type="EMBL" id="QNS09510.1"/>
    </source>
</evidence>
<evidence type="ECO:0000313" key="3">
    <source>
        <dbReference type="Proteomes" id="UP000516428"/>
    </source>
</evidence>
<name>A0A7H1BLA5_9ACTN</name>
<organism evidence="2 3">
    <name type="scientific">Streptomyces xanthii</name>
    <dbReference type="NCBI Taxonomy" id="2768069"/>
    <lineage>
        <taxon>Bacteria</taxon>
        <taxon>Bacillati</taxon>
        <taxon>Actinomycetota</taxon>
        <taxon>Actinomycetes</taxon>
        <taxon>Kitasatosporales</taxon>
        <taxon>Streptomycetaceae</taxon>
        <taxon>Streptomyces</taxon>
    </lineage>
</organism>
<dbReference type="EMBL" id="CP061283">
    <property type="protein sequence ID" value="QNS09510.1"/>
    <property type="molecule type" value="Genomic_DNA"/>
</dbReference>
<dbReference type="AlphaFoldDB" id="A0A7H1BLA5"/>
<feature type="region of interest" description="Disordered" evidence="1">
    <location>
        <begin position="95"/>
        <end position="121"/>
    </location>
</feature>
<gene>
    <name evidence="2" type="ORF">IAG42_37815</name>
</gene>
<keyword evidence="3" id="KW-1185">Reference proteome</keyword>
<accession>A0A7H1BLA5</accession>
<evidence type="ECO:0000256" key="1">
    <source>
        <dbReference type="SAM" id="MobiDB-lite"/>
    </source>
</evidence>
<reference evidence="2 3" key="1">
    <citation type="submission" date="2020-09" db="EMBL/GenBank/DDBJ databases">
        <title>A novel species.</title>
        <authorList>
            <person name="Gao J."/>
        </authorList>
    </citation>
    <scope>NUCLEOTIDE SEQUENCE [LARGE SCALE GENOMIC DNA]</scope>
    <source>
        <strain evidence="2 3">CRXT-Y-14</strain>
        <plasmid evidence="2 3">unnamed2</plasmid>
    </source>
</reference>
<sequence length="138" mass="14909">MKFQMHTAIGYDGTPAPTPSPLDTHEAAREFTAALADLFQVEPARVVHDEWRTAPYVWTNVTVCLPVIGTAVFSVDSRKSGAAALRLYLNERPVPVDWTPEGAPGHGGHEGPRGSVGQTLAQAVADYQARQSQDTVKQ</sequence>
<geneLocation type="plasmid" evidence="2 3">
    <name>unnamed2</name>
</geneLocation>
<dbReference type="Proteomes" id="UP000516428">
    <property type="component" value="Plasmid unnamed2"/>
</dbReference>
<protein>
    <submittedName>
        <fullName evidence="2">Uncharacterized protein</fullName>
    </submittedName>
</protein>
<proteinExistence type="predicted"/>
<keyword evidence="2" id="KW-0614">Plasmid</keyword>
<dbReference type="RefSeq" id="WP_188342165.1">
    <property type="nucleotide sequence ID" value="NZ_CP061283.1"/>
</dbReference>
<dbReference type="KEGG" id="sxn:IAG42_37815"/>